<evidence type="ECO:0000256" key="3">
    <source>
        <dbReference type="ARBA" id="ARBA00023054"/>
    </source>
</evidence>
<comment type="similarity">
    <text evidence="1 4">Belongs to the tektin family.</text>
</comment>
<dbReference type="Proteomes" id="UP001359485">
    <property type="component" value="Unassembled WGS sequence"/>
</dbReference>
<comment type="subcellular location">
    <subcellularLocation>
        <location evidence="4">Cytoplasm</location>
        <location evidence="4">Cytoskeleton</location>
        <location evidence="4">Cilium axoneme</location>
    </subcellularLocation>
</comment>
<evidence type="ECO:0000256" key="2">
    <source>
        <dbReference type="ARBA" id="ARBA00022490"/>
    </source>
</evidence>
<gene>
    <name evidence="5" type="ORF">RUM44_001439</name>
</gene>
<dbReference type="PANTHER" id="PTHR19960">
    <property type="entry name" value="TEKTIN"/>
    <property type="match status" value="1"/>
</dbReference>
<keyword evidence="2" id="KW-0963">Cytoplasm</keyword>
<evidence type="ECO:0000313" key="6">
    <source>
        <dbReference type="Proteomes" id="UP001359485"/>
    </source>
</evidence>
<dbReference type="InterPro" id="IPR000435">
    <property type="entry name" value="Tektins"/>
</dbReference>
<dbReference type="PRINTS" id="PR00511">
    <property type="entry name" value="TEKTIN"/>
</dbReference>
<comment type="caution">
    <text evidence="5">The sequence shown here is derived from an EMBL/GenBank/DDBJ whole genome shotgun (WGS) entry which is preliminary data.</text>
</comment>
<evidence type="ECO:0000256" key="4">
    <source>
        <dbReference type="RuleBase" id="RU367040"/>
    </source>
</evidence>
<sequence>MGCHCNVPDVVCTQHPDAPKQRVFPNNETNPPYLPQPSDEFASATLQDDTSGANLGPWATGRVTWSNTAGLIGVRPIVDRYSITRYSPKDWRKNNQEVLDKAFATSQLKKNVQCTMDSIVQGSDKHQSQNTARLEERVKDVRDCKDEIEGLVRNFREEIVLLTETKIKLKFSLPALKMPESIAGECIERRTTRIEPDLVKDDVEVELVKELAMIKNVRHMCEETLKEIDRQIQANKSCKNQLELTWSDKKETCTLDSINASLRNSTPIIMYHLGAARFPGNQSSSESWALYNATLINTARDELAKSQNLRKTAEENIVEQAVRDLRKQADKVQECLLKRIDEADSCRQMFENELQDVLRQIVDAESLYDGLIRLQRQLEYNTKVVQTRLDSRLKRPRVENCRDSPQYGLFEEIRYLNDSKSKLKKQIDDIDKTVSKLYEARSNLEFVIATKKKSLYIDQQRCMAYREKYPDAATLLSGTSF</sequence>
<organism evidence="5 6">
    <name type="scientific">Polyplax serrata</name>
    <name type="common">Common mouse louse</name>
    <dbReference type="NCBI Taxonomy" id="468196"/>
    <lineage>
        <taxon>Eukaryota</taxon>
        <taxon>Metazoa</taxon>
        <taxon>Ecdysozoa</taxon>
        <taxon>Arthropoda</taxon>
        <taxon>Hexapoda</taxon>
        <taxon>Insecta</taxon>
        <taxon>Pterygota</taxon>
        <taxon>Neoptera</taxon>
        <taxon>Paraneoptera</taxon>
        <taxon>Psocodea</taxon>
        <taxon>Troctomorpha</taxon>
        <taxon>Phthiraptera</taxon>
        <taxon>Anoplura</taxon>
        <taxon>Polyplacidae</taxon>
        <taxon>Polyplax</taxon>
    </lineage>
</organism>
<keyword evidence="3" id="KW-0175">Coiled coil</keyword>
<evidence type="ECO:0000313" key="5">
    <source>
        <dbReference type="EMBL" id="KAK6621632.1"/>
    </source>
</evidence>
<proteinExistence type="inferred from homology"/>
<reference evidence="5 6" key="1">
    <citation type="submission" date="2023-09" db="EMBL/GenBank/DDBJ databases">
        <title>Genomes of two closely related lineages of the louse Polyplax serrata with different host specificities.</title>
        <authorList>
            <person name="Martinu J."/>
            <person name="Tarabai H."/>
            <person name="Stefka J."/>
            <person name="Hypsa V."/>
        </authorList>
    </citation>
    <scope>NUCLEOTIDE SEQUENCE [LARGE SCALE GENOMIC DNA]</scope>
    <source>
        <strain evidence="5">98ZLc_SE</strain>
    </source>
</reference>
<dbReference type="InterPro" id="IPR048256">
    <property type="entry name" value="Tektin-like"/>
</dbReference>
<keyword evidence="4" id="KW-0282">Flagellum</keyword>
<protein>
    <recommendedName>
        <fullName evidence="4">Tektin</fullName>
    </recommendedName>
</protein>
<evidence type="ECO:0000256" key="1">
    <source>
        <dbReference type="ARBA" id="ARBA00007209"/>
    </source>
</evidence>
<keyword evidence="6" id="KW-1185">Reference proteome</keyword>
<accession>A0ABR1AK13</accession>
<dbReference type="PANTHER" id="PTHR19960:SF12">
    <property type="entry name" value="TEKTIN-4"/>
    <property type="match status" value="1"/>
</dbReference>
<keyword evidence="4" id="KW-0969">Cilium</keyword>
<dbReference type="Pfam" id="PF03148">
    <property type="entry name" value="Tektin"/>
    <property type="match status" value="1"/>
</dbReference>
<name>A0ABR1AK13_POLSC</name>
<dbReference type="EMBL" id="JAWJWF010000047">
    <property type="protein sequence ID" value="KAK6621632.1"/>
    <property type="molecule type" value="Genomic_DNA"/>
</dbReference>
<keyword evidence="4" id="KW-0966">Cell projection</keyword>